<feature type="region of interest" description="Disordered" evidence="8">
    <location>
        <begin position="149"/>
        <end position="171"/>
    </location>
</feature>
<evidence type="ECO:0000256" key="7">
    <source>
        <dbReference type="RuleBase" id="RU367071"/>
    </source>
</evidence>
<evidence type="ECO:0000256" key="6">
    <source>
        <dbReference type="ARBA" id="ARBA00023242"/>
    </source>
</evidence>
<evidence type="ECO:0000256" key="5">
    <source>
        <dbReference type="ARBA" id="ARBA00023187"/>
    </source>
</evidence>
<dbReference type="PANTHER" id="PTHR12942:SF2">
    <property type="entry name" value="PRE-MRNA-SPLICING FACTOR SLU7"/>
    <property type="match status" value="1"/>
</dbReference>
<comment type="subunit">
    <text evidence="7">Associated with the spliceosome.</text>
</comment>
<feature type="compositionally biased region" description="Acidic residues" evidence="8">
    <location>
        <begin position="161"/>
        <end position="170"/>
    </location>
</feature>
<dbReference type="Proteomes" id="UP001316803">
    <property type="component" value="Unassembled WGS sequence"/>
</dbReference>
<dbReference type="EMBL" id="JAKLMC020000001">
    <property type="protein sequence ID" value="KAK5958405.1"/>
    <property type="molecule type" value="Genomic_DNA"/>
</dbReference>
<name>A0AAN8EPY9_9EURO</name>
<dbReference type="GO" id="GO:0030628">
    <property type="term" value="F:pre-mRNA 3'-splice site binding"/>
    <property type="evidence" value="ECO:0007669"/>
    <property type="project" value="UniProtKB-UniRule"/>
</dbReference>
<proteinExistence type="inferred from homology"/>
<sequence>MSRQPPPPKDTTNSRNEYIPQYISAKPFYAEDLLQDTEYLSHQRSKAEQKDTLDKAKWYSRGRTTGPAATKFRKGACENCGAMTHKTKECLSRPRKQGAKWTGRDIQADELVEDVKLGWDAKRDRWNGYDVREYDSVVKDYEDMDSLRKAAASKSPANDNPDGEAGNDTEDGLHYAEETDMSRHQPTSTRQLRLREDTAKYLLDLNLDSAKYDPKTRSMDTTAATLNSSNANTNTDLASEGFIRPSHDPKSDAAAFERAQRYAWETSEKPVTANAPTPAAQIATTNTGSKVHLEANPTASALSHKRALEALSSRKAEQKSYLLSKYGDTSTLTTKKPLTTTSNSAYITYDPATGRELDQITGKPRLRPVARSKYPEDIYPGNHGSVFGSYWRDGQWGYQCCHSFVRNSYCTGEEGRRGFEEEEAQRLGRNLVVEKEEEGGDVAGNEKGEVAGADSRKRKVIEDGDDEGGGEVQKRSRTEEPS</sequence>
<organism evidence="10 11">
    <name type="scientific">Knufia fluminis</name>
    <dbReference type="NCBI Taxonomy" id="191047"/>
    <lineage>
        <taxon>Eukaryota</taxon>
        <taxon>Fungi</taxon>
        <taxon>Dikarya</taxon>
        <taxon>Ascomycota</taxon>
        <taxon>Pezizomycotina</taxon>
        <taxon>Eurotiomycetes</taxon>
        <taxon>Chaetothyriomycetidae</taxon>
        <taxon>Chaetothyriales</taxon>
        <taxon>Trichomeriaceae</taxon>
        <taxon>Knufia</taxon>
    </lineage>
</organism>
<evidence type="ECO:0000256" key="4">
    <source>
        <dbReference type="ARBA" id="ARBA00022728"/>
    </source>
</evidence>
<accession>A0AAN8EPY9</accession>
<keyword evidence="4 7" id="KW-0747">Spliceosome</keyword>
<dbReference type="InterPro" id="IPR021715">
    <property type="entry name" value="Slu7_dom"/>
</dbReference>
<dbReference type="PANTHER" id="PTHR12942">
    <property type="entry name" value="STEP II SPLICING FACTOR SLU7"/>
    <property type="match status" value="1"/>
</dbReference>
<dbReference type="InterPro" id="IPR039974">
    <property type="entry name" value="Splicing_factor_SLU7"/>
</dbReference>
<evidence type="ECO:0000256" key="3">
    <source>
        <dbReference type="ARBA" id="ARBA00022664"/>
    </source>
</evidence>
<keyword evidence="11" id="KW-1185">Reference proteome</keyword>
<feature type="domain" description="Pre-mRNA-splicing factor SLU7" evidence="9">
    <location>
        <begin position="117"/>
        <end position="389"/>
    </location>
</feature>
<keyword evidence="5 7" id="KW-0508">mRNA splicing</keyword>
<evidence type="ECO:0000313" key="10">
    <source>
        <dbReference type="EMBL" id="KAK5958405.1"/>
    </source>
</evidence>
<evidence type="ECO:0000256" key="1">
    <source>
        <dbReference type="ARBA" id="ARBA00004123"/>
    </source>
</evidence>
<keyword evidence="3 7" id="KW-0507">mRNA processing</keyword>
<evidence type="ECO:0000313" key="11">
    <source>
        <dbReference type="Proteomes" id="UP001316803"/>
    </source>
</evidence>
<comment type="function">
    <text evidence="7">Involved in pre-mRNA splicing.</text>
</comment>
<evidence type="ECO:0000256" key="2">
    <source>
        <dbReference type="ARBA" id="ARBA00007203"/>
    </source>
</evidence>
<evidence type="ECO:0000256" key="8">
    <source>
        <dbReference type="SAM" id="MobiDB-lite"/>
    </source>
</evidence>
<dbReference type="Pfam" id="PF11708">
    <property type="entry name" value="Slu7"/>
    <property type="match status" value="1"/>
</dbReference>
<feature type="compositionally biased region" description="Basic and acidic residues" evidence="8">
    <location>
        <begin position="472"/>
        <end position="482"/>
    </location>
</feature>
<comment type="subcellular location">
    <subcellularLocation>
        <location evidence="1 7">Nucleus</location>
    </subcellularLocation>
</comment>
<dbReference type="GO" id="GO:0005681">
    <property type="term" value="C:spliceosomal complex"/>
    <property type="evidence" value="ECO:0007669"/>
    <property type="project" value="UniProtKB-UniRule"/>
</dbReference>
<evidence type="ECO:0000259" key="9">
    <source>
        <dbReference type="Pfam" id="PF11708"/>
    </source>
</evidence>
<protein>
    <recommendedName>
        <fullName evidence="7">Pre-mRNA-splicing factor SLU7</fullName>
    </recommendedName>
</protein>
<gene>
    <name evidence="10" type="primary">SLU7</name>
    <name evidence="10" type="ORF">OHC33_000248</name>
</gene>
<comment type="caution">
    <text evidence="10">The sequence shown here is derived from an EMBL/GenBank/DDBJ whole genome shotgun (WGS) entry which is preliminary data.</text>
</comment>
<comment type="similarity">
    <text evidence="2 7">Belongs to the SLU7 family.</text>
</comment>
<dbReference type="GO" id="GO:0000398">
    <property type="term" value="P:mRNA splicing, via spliceosome"/>
    <property type="evidence" value="ECO:0007669"/>
    <property type="project" value="UniProtKB-UniRule"/>
</dbReference>
<reference evidence="10 11" key="1">
    <citation type="submission" date="2022-12" db="EMBL/GenBank/DDBJ databases">
        <title>Genomic features and morphological characterization of a novel Knufia sp. strain isolated from spacecraft assembly facility.</title>
        <authorList>
            <person name="Teixeira M."/>
            <person name="Chander A.M."/>
            <person name="Stajich J.E."/>
            <person name="Venkateswaran K."/>
        </authorList>
    </citation>
    <scope>NUCLEOTIDE SEQUENCE [LARGE SCALE GENOMIC DNA]</scope>
    <source>
        <strain evidence="10 11">FJI-L2-BK-P2</strain>
    </source>
</reference>
<feature type="region of interest" description="Disordered" evidence="8">
    <location>
        <begin position="435"/>
        <end position="482"/>
    </location>
</feature>
<dbReference type="AlphaFoldDB" id="A0AAN8EPY9"/>
<keyword evidence="6 7" id="KW-0539">Nucleus</keyword>